<dbReference type="InterPro" id="IPR019051">
    <property type="entry name" value="Trp_biosyn_TM_oprn/chp"/>
</dbReference>
<organism evidence="3 4">
    <name type="scientific">Frondihabitans cladoniiphilus</name>
    <dbReference type="NCBI Taxonomy" id="715785"/>
    <lineage>
        <taxon>Bacteria</taxon>
        <taxon>Bacillati</taxon>
        <taxon>Actinomycetota</taxon>
        <taxon>Actinomycetes</taxon>
        <taxon>Micrococcales</taxon>
        <taxon>Microbacteriaceae</taxon>
        <taxon>Frondihabitans</taxon>
    </lineage>
</organism>
<feature type="transmembrane region" description="Helical" evidence="2">
    <location>
        <begin position="23"/>
        <end position="44"/>
    </location>
</feature>
<evidence type="ECO:0008006" key="5">
    <source>
        <dbReference type="Google" id="ProtNLM"/>
    </source>
</evidence>
<feature type="transmembrane region" description="Helical" evidence="2">
    <location>
        <begin position="147"/>
        <end position="169"/>
    </location>
</feature>
<evidence type="ECO:0000313" key="3">
    <source>
        <dbReference type="EMBL" id="GAA4668879.1"/>
    </source>
</evidence>
<keyword evidence="2" id="KW-0472">Membrane</keyword>
<feature type="region of interest" description="Disordered" evidence="1">
    <location>
        <begin position="206"/>
        <end position="228"/>
    </location>
</feature>
<reference evidence="4" key="1">
    <citation type="journal article" date="2019" name="Int. J. Syst. Evol. Microbiol.">
        <title>The Global Catalogue of Microorganisms (GCM) 10K type strain sequencing project: providing services to taxonomists for standard genome sequencing and annotation.</title>
        <authorList>
            <consortium name="The Broad Institute Genomics Platform"/>
            <consortium name="The Broad Institute Genome Sequencing Center for Infectious Disease"/>
            <person name="Wu L."/>
            <person name="Ma J."/>
        </authorList>
    </citation>
    <scope>NUCLEOTIDE SEQUENCE [LARGE SCALE GENOMIC DNA]</scope>
    <source>
        <strain evidence="4">JCM 18956</strain>
    </source>
</reference>
<dbReference type="EMBL" id="BAABLM010000001">
    <property type="protein sequence ID" value="GAA4668879.1"/>
    <property type="molecule type" value="Genomic_DNA"/>
</dbReference>
<gene>
    <name evidence="3" type="ORF">GCM10025780_09840</name>
</gene>
<keyword evidence="4" id="KW-1185">Reference proteome</keyword>
<keyword evidence="2" id="KW-1133">Transmembrane helix</keyword>
<comment type="caution">
    <text evidence="3">The sequence shown here is derived from an EMBL/GenBank/DDBJ whole genome shotgun (WGS) entry which is preliminary data.</text>
</comment>
<dbReference type="Proteomes" id="UP001501295">
    <property type="component" value="Unassembled WGS sequence"/>
</dbReference>
<feature type="transmembrane region" description="Helical" evidence="2">
    <location>
        <begin position="56"/>
        <end position="80"/>
    </location>
</feature>
<protein>
    <recommendedName>
        <fullName evidence="5">Membrane protein (TIGR02234 family)</fullName>
    </recommendedName>
</protein>
<name>A0ABP8VPX0_9MICO</name>
<dbReference type="Pfam" id="PF09534">
    <property type="entry name" value="Trp_oprn_chp"/>
    <property type="match status" value="1"/>
</dbReference>
<evidence type="ECO:0000256" key="1">
    <source>
        <dbReference type="SAM" id="MobiDB-lite"/>
    </source>
</evidence>
<feature type="transmembrane region" description="Helical" evidence="2">
    <location>
        <begin position="92"/>
        <end position="113"/>
    </location>
</feature>
<evidence type="ECO:0000313" key="4">
    <source>
        <dbReference type="Proteomes" id="UP001501295"/>
    </source>
</evidence>
<sequence>MSAAGAVTAGGTPQRTPRKVKTYLILAGLALSGLVLLAYTQSWVHTRVSSPQGGTLAVTAAGSAAAPALSALAFAGLALFGAMTIAGHVIRIVLGALEVLLGAGVVASALTVVTNPTGAARTAITKVTGVDGRESVRGIILSHSVTAWPWVALVFGLAMAFVGVVVLATSRRWPAGSRRYQAVRIIDPDAPTDPVVAWDTLTLGADPTAAAGSRDDDGDEDARGRSRA</sequence>
<accession>A0ABP8VPX0</accession>
<keyword evidence="2" id="KW-0812">Transmembrane</keyword>
<dbReference type="RefSeq" id="WP_345373835.1">
    <property type="nucleotide sequence ID" value="NZ_BAABLM010000001.1"/>
</dbReference>
<evidence type="ECO:0000256" key="2">
    <source>
        <dbReference type="SAM" id="Phobius"/>
    </source>
</evidence>
<proteinExistence type="predicted"/>